<dbReference type="InterPro" id="IPR036412">
    <property type="entry name" value="HAD-like_sf"/>
</dbReference>
<dbReference type="NCBIfam" id="TIGR01549">
    <property type="entry name" value="HAD-SF-IA-v1"/>
    <property type="match status" value="1"/>
</dbReference>
<reference evidence="2" key="1">
    <citation type="submission" date="2025-08" db="UniProtKB">
        <authorList>
            <consortium name="RefSeq"/>
        </authorList>
    </citation>
    <scope>IDENTIFICATION</scope>
    <source>
        <tissue evidence="2">Testes</tissue>
    </source>
</reference>
<gene>
    <name evidence="2" type="primary">LOC100378319</name>
</gene>
<proteinExistence type="predicted"/>
<dbReference type="NCBIfam" id="TIGR02252">
    <property type="entry name" value="DREG-2"/>
    <property type="match status" value="1"/>
</dbReference>
<dbReference type="InterPro" id="IPR023214">
    <property type="entry name" value="HAD_sf"/>
</dbReference>
<sequence>MASSRFKLLTTDATLTLIKIRFSVGHHYNRVAKQFGIQSYNEASLTDAFYIQYAQMSREHPNFGCTDGTLSTKNWWKLVMQRSFMDTAKDYDETKMEPVLEKLYKEFSTPNCWELFPDVKDTLPKLKKKGLLLGIVSNNDERLPDLLHTGFDILKYFPVVVLSSEVQSAKPNAEIFQIAMKKAGVKPQQSVHVGDNVDLDYKAARDVGMAAYLIDREGKYKNCSPKGVDKHHILKDFVHLNQILA</sequence>
<dbReference type="InterPro" id="IPR051828">
    <property type="entry name" value="HAD-like_hydrolase_domain"/>
</dbReference>
<evidence type="ECO:0000313" key="2">
    <source>
        <dbReference type="RefSeq" id="XP_002735338.1"/>
    </source>
</evidence>
<dbReference type="Proteomes" id="UP000694865">
    <property type="component" value="Unplaced"/>
</dbReference>
<dbReference type="InterPro" id="IPR006439">
    <property type="entry name" value="HAD-SF_hydro_IA"/>
</dbReference>
<dbReference type="InterPro" id="IPR011949">
    <property type="entry name" value="HAD-SF_hydro_IA_REG-2-like"/>
</dbReference>
<dbReference type="Pfam" id="PF13419">
    <property type="entry name" value="HAD_2"/>
    <property type="match status" value="1"/>
</dbReference>
<protein>
    <submittedName>
        <fullName evidence="2">Haloacid dehalogenase-like hydrolase domain-containing protein 3-like</fullName>
    </submittedName>
</protein>
<organism evidence="1 2">
    <name type="scientific">Saccoglossus kowalevskii</name>
    <name type="common">Acorn worm</name>
    <dbReference type="NCBI Taxonomy" id="10224"/>
    <lineage>
        <taxon>Eukaryota</taxon>
        <taxon>Metazoa</taxon>
        <taxon>Hemichordata</taxon>
        <taxon>Enteropneusta</taxon>
        <taxon>Harrimaniidae</taxon>
        <taxon>Saccoglossus</taxon>
    </lineage>
</organism>
<dbReference type="NCBIfam" id="TIGR01509">
    <property type="entry name" value="HAD-SF-IA-v3"/>
    <property type="match status" value="1"/>
</dbReference>
<dbReference type="PANTHER" id="PTHR46191">
    <property type="match status" value="1"/>
</dbReference>
<dbReference type="InterPro" id="IPR044924">
    <property type="entry name" value="HAD-SF_hydro_IA_REG-2-like_cap"/>
</dbReference>
<dbReference type="RefSeq" id="XP_002735338.1">
    <property type="nucleotide sequence ID" value="XM_002735292.1"/>
</dbReference>
<dbReference type="PANTHER" id="PTHR46191:SF2">
    <property type="entry name" value="HALOACID DEHALOGENASE-LIKE HYDROLASE DOMAIN-CONTAINING PROTEIN 3"/>
    <property type="match status" value="1"/>
</dbReference>
<name>A0ABM0GQX6_SACKO</name>
<keyword evidence="1" id="KW-1185">Reference proteome</keyword>
<dbReference type="Gene3D" id="3.40.50.1000">
    <property type="entry name" value="HAD superfamily/HAD-like"/>
    <property type="match status" value="1"/>
</dbReference>
<dbReference type="Gene3D" id="1.10.150.720">
    <property type="entry name" value="Haloacid dehalogenase-like hydrolase"/>
    <property type="match status" value="1"/>
</dbReference>
<dbReference type="SUPFAM" id="SSF56784">
    <property type="entry name" value="HAD-like"/>
    <property type="match status" value="1"/>
</dbReference>
<dbReference type="PRINTS" id="PR00413">
    <property type="entry name" value="HADHALOGNASE"/>
</dbReference>
<dbReference type="GeneID" id="100378319"/>
<dbReference type="InterPro" id="IPR041492">
    <property type="entry name" value="HAD_2"/>
</dbReference>
<evidence type="ECO:0000313" key="1">
    <source>
        <dbReference type="Proteomes" id="UP000694865"/>
    </source>
</evidence>
<accession>A0ABM0GQX6</accession>